<feature type="domain" description="HTH araC/xylS-type" evidence="4">
    <location>
        <begin position="215"/>
        <end position="313"/>
    </location>
</feature>
<comment type="caution">
    <text evidence="5">The sequence shown here is derived from an EMBL/GenBank/DDBJ whole genome shotgun (WGS) entry which is preliminary data.</text>
</comment>
<name>A0A7X9RSY0_9BACT</name>
<dbReference type="PRINTS" id="PR00032">
    <property type="entry name" value="HTHARAC"/>
</dbReference>
<keyword evidence="3" id="KW-0804">Transcription</keyword>
<dbReference type="InterPro" id="IPR053142">
    <property type="entry name" value="PchR_regulatory_protein"/>
</dbReference>
<dbReference type="EMBL" id="JABANE010000002">
    <property type="protein sequence ID" value="NME66542.1"/>
    <property type="molecule type" value="Genomic_DNA"/>
</dbReference>
<dbReference type="GO" id="GO:0003700">
    <property type="term" value="F:DNA-binding transcription factor activity"/>
    <property type="evidence" value="ECO:0007669"/>
    <property type="project" value="InterPro"/>
</dbReference>
<dbReference type="Proteomes" id="UP000576082">
    <property type="component" value="Unassembled WGS sequence"/>
</dbReference>
<organism evidence="5 6">
    <name type="scientific">Flammeovirga aprica JL-4</name>
    <dbReference type="NCBI Taxonomy" id="694437"/>
    <lineage>
        <taxon>Bacteria</taxon>
        <taxon>Pseudomonadati</taxon>
        <taxon>Bacteroidota</taxon>
        <taxon>Cytophagia</taxon>
        <taxon>Cytophagales</taxon>
        <taxon>Flammeovirgaceae</taxon>
        <taxon>Flammeovirga</taxon>
    </lineage>
</organism>
<keyword evidence="6" id="KW-1185">Reference proteome</keyword>
<evidence type="ECO:0000313" key="5">
    <source>
        <dbReference type="EMBL" id="NME66542.1"/>
    </source>
</evidence>
<evidence type="ECO:0000259" key="4">
    <source>
        <dbReference type="PROSITE" id="PS01124"/>
    </source>
</evidence>
<dbReference type="InterPro" id="IPR020449">
    <property type="entry name" value="Tscrpt_reg_AraC-type_HTH"/>
</dbReference>
<dbReference type="AlphaFoldDB" id="A0A7X9RSY0"/>
<evidence type="ECO:0000256" key="2">
    <source>
        <dbReference type="ARBA" id="ARBA00023125"/>
    </source>
</evidence>
<accession>A0A7X9RSY0</accession>
<dbReference type="RefSeq" id="WP_169654290.1">
    <property type="nucleotide sequence ID" value="NZ_JABANE010000002.1"/>
</dbReference>
<dbReference type="InterPro" id="IPR018060">
    <property type="entry name" value="HTH_AraC"/>
</dbReference>
<protein>
    <submittedName>
        <fullName evidence="5">Helix-turn-helix transcriptional regulator</fullName>
    </submittedName>
</protein>
<dbReference type="PANTHER" id="PTHR47893">
    <property type="entry name" value="REGULATORY PROTEIN PCHR"/>
    <property type="match status" value="1"/>
</dbReference>
<dbReference type="PROSITE" id="PS01124">
    <property type="entry name" value="HTH_ARAC_FAMILY_2"/>
    <property type="match status" value="1"/>
</dbReference>
<dbReference type="InterPro" id="IPR009057">
    <property type="entry name" value="Homeodomain-like_sf"/>
</dbReference>
<dbReference type="PROSITE" id="PS00041">
    <property type="entry name" value="HTH_ARAC_FAMILY_1"/>
    <property type="match status" value="1"/>
</dbReference>
<evidence type="ECO:0000313" key="6">
    <source>
        <dbReference type="Proteomes" id="UP000576082"/>
    </source>
</evidence>
<dbReference type="GO" id="GO:0043565">
    <property type="term" value="F:sequence-specific DNA binding"/>
    <property type="evidence" value="ECO:0007669"/>
    <property type="project" value="InterPro"/>
</dbReference>
<keyword evidence="2" id="KW-0238">DNA-binding</keyword>
<evidence type="ECO:0000256" key="3">
    <source>
        <dbReference type="ARBA" id="ARBA00023163"/>
    </source>
</evidence>
<dbReference type="Gene3D" id="1.10.10.60">
    <property type="entry name" value="Homeodomain-like"/>
    <property type="match status" value="2"/>
</dbReference>
<proteinExistence type="predicted"/>
<dbReference type="SUPFAM" id="SSF46689">
    <property type="entry name" value="Homeodomain-like"/>
    <property type="match status" value="2"/>
</dbReference>
<gene>
    <name evidence="5" type="ORF">HHU12_01075</name>
</gene>
<evidence type="ECO:0000256" key="1">
    <source>
        <dbReference type="ARBA" id="ARBA00023015"/>
    </source>
</evidence>
<keyword evidence="1" id="KW-0805">Transcription regulation</keyword>
<reference evidence="5 6" key="1">
    <citation type="submission" date="2020-04" db="EMBL/GenBank/DDBJ databases">
        <title>Flammeovirga sp. SR4, a novel species isolated from seawater.</title>
        <authorList>
            <person name="Wang X."/>
        </authorList>
    </citation>
    <scope>NUCLEOTIDE SEQUENCE [LARGE SCALE GENOMIC DNA]</scope>
    <source>
        <strain evidence="5 6">ATCC 23126</strain>
    </source>
</reference>
<dbReference type="SMART" id="SM00342">
    <property type="entry name" value="HTH_ARAC"/>
    <property type="match status" value="1"/>
</dbReference>
<dbReference type="PANTHER" id="PTHR47893:SF1">
    <property type="entry name" value="REGULATORY PROTEIN PCHR"/>
    <property type="match status" value="1"/>
</dbReference>
<dbReference type="Pfam" id="PF12833">
    <property type="entry name" value="HTH_18"/>
    <property type="match status" value="1"/>
</dbReference>
<dbReference type="InterPro" id="IPR018062">
    <property type="entry name" value="HTH_AraC-typ_CS"/>
</dbReference>
<sequence length="315" mass="36843">MLHFFNKINKQKTAVLSSKEEFGLLNEHRQCLPHFGKGDVKIISYDSWAIFSIQLQKCLYKQEAFNITTNSKCIVFNLDQKHEMEWSTSKNHTYKIKPQTGTFFNTIEKHFELNLTKPLNILIIELRDNYFDQGLFHPSLKQLIHAVFDEKDRLSFAISKRLSSFLEEINQSSKRGVCQLMFLNAKVFEVLSEITDDLETLTEGDALHPYQDQLDQIKELIDTKIHIQFSINELAKTVGLNTSYLKKYFKEAFNETIFEYATRKRIDYAKELLETSDLPISTISEKIGYQQSAHFSYAFKKNTGLTPNQYRKNFN</sequence>